<dbReference type="InterPro" id="IPR001789">
    <property type="entry name" value="Sig_transdc_resp-reg_receiver"/>
</dbReference>
<dbReference type="InterPro" id="IPR003018">
    <property type="entry name" value="GAF"/>
</dbReference>
<evidence type="ECO:0000256" key="7">
    <source>
        <dbReference type="PROSITE-ProRule" id="PRU00169"/>
    </source>
</evidence>
<feature type="domain" description="PAS" evidence="10">
    <location>
        <begin position="137"/>
        <end position="188"/>
    </location>
</feature>
<dbReference type="PROSITE" id="PS50894">
    <property type="entry name" value="HPT"/>
    <property type="match status" value="1"/>
</dbReference>
<evidence type="ECO:0000259" key="11">
    <source>
        <dbReference type="PROSITE" id="PS50113"/>
    </source>
</evidence>
<dbReference type="CDD" id="cd16922">
    <property type="entry name" value="HATPase_EvgS-ArcB-TorS-like"/>
    <property type="match status" value="1"/>
</dbReference>
<protein>
    <recommendedName>
        <fullName evidence="2">histidine kinase</fullName>
        <ecNumber evidence="2">2.7.13.3</ecNumber>
    </recommendedName>
</protein>
<evidence type="ECO:0000256" key="6">
    <source>
        <dbReference type="PROSITE-ProRule" id="PRU00110"/>
    </source>
</evidence>
<evidence type="ECO:0000256" key="3">
    <source>
        <dbReference type="ARBA" id="ARBA00022553"/>
    </source>
</evidence>
<reference evidence="14" key="1">
    <citation type="journal article" date="2019" name="Int. J. Syst. Evol. Microbiol.">
        <title>The Global Catalogue of Microorganisms (GCM) 10K type strain sequencing project: providing services to taxonomists for standard genome sequencing and annotation.</title>
        <authorList>
            <consortium name="The Broad Institute Genomics Platform"/>
            <consortium name="The Broad Institute Genome Sequencing Center for Infectious Disease"/>
            <person name="Wu L."/>
            <person name="Ma J."/>
        </authorList>
    </citation>
    <scope>NUCLEOTIDE SEQUENCE [LARGE SCALE GENOMIC DNA]</scope>
    <source>
        <strain evidence="14">JCM 17926</strain>
    </source>
</reference>
<dbReference type="InterPro" id="IPR003661">
    <property type="entry name" value="HisK_dim/P_dom"/>
</dbReference>
<evidence type="ECO:0000259" key="12">
    <source>
        <dbReference type="PROSITE" id="PS50894"/>
    </source>
</evidence>
<dbReference type="SUPFAM" id="SSF55874">
    <property type="entry name" value="ATPase domain of HSP90 chaperone/DNA topoisomerase II/histidine kinase"/>
    <property type="match status" value="1"/>
</dbReference>
<dbReference type="InterPro" id="IPR029016">
    <property type="entry name" value="GAF-like_dom_sf"/>
</dbReference>
<dbReference type="InterPro" id="IPR036890">
    <property type="entry name" value="HATPase_C_sf"/>
</dbReference>
<dbReference type="Pfam" id="PF00072">
    <property type="entry name" value="Response_reg"/>
    <property type="match status" value="1"/>
</dbReference>
<dbReference type="InterPro" id="IPR000014">
    <property type="entry name" value="PAS"/>
</dbReference>
<dbReference type="CDD" id="cd17546">
    <property type="entry name" value="REC_hyHK_CKI1_RcsC-like"/>
    <property type="match status" value="1"/>
</dbReference>
<evidence type="ECO:0000313" key="13">
    <source>
        <dbReference type="EMBL" id="GAA4425830.1"/>
    </source>
</evidence>
<keyword evidence="14" id="KW-1185">Reference proteome</keyword>
<dbReference type="Gene3D" id="3.30.450.20">
    <property type="entry name" value="PAS domain"/>
    <property type="match status" value="6"/>
</dbReference>
<dbReference type="Pfam" id="PF01627">
    <property type="entry name" value="Hpt"/>
    <property type="match status" value="1"/>
</dbReference>
<dbReference type="InterPro" id="IPR005467">
    <property type="entry name" value="His_kinase_dom"/>
</dbReference>
<comment type="caution">
    <text evidence="13">The sequence shown here is derived from an EMBL/GenBank/DDBJ whole genome shotgun (WGS) entry which is preliminary data.</text>
</comment>
<dbReference type="SUPFAM" id="SSF52172">
    <property type="entry name" value="CheY-like"/>
    <property type="match status" value="1"/>
</dbReference>
<feature type="modified residue" description="Phosphohistidine" evidence="6">
    <location>
        <position position="1693"/>
    </location>
</feature>
<dbReference type="Pfam" id="PF00512">
    <property type="entry name" value="HisKA"/>
    <property type="match status" value="1"/>
</dbReference>
<feature type="domain" description="PAC" evidence="11">
    <location>
        <begin position="634"/>
        <end position="686"/>
    </location>
</feature>
<dbReference type="SMART" id="SM00448">
    <property type="entry name" value="REC"/>
    <property type="match status" value="1"/>
</dbReference>
<gene>
    <name evidence="13" type="ORF">GCM10023188_07210</name>
</gene>
<dbReference type="PROSITE" id="PS50109">
    <property type="entry name" value="HIS_KIN"/>
    <property type="match status" value="1"/>
</dbReference>
<feature type="domain" description="HPt" evidence="12">
    <location>
        <begin position="1654"/>
        <end position="1750"/>
    </location>
</feature>
<dbReference type="RefSeq" id="WP_345156823.1">
    <property type="nucleotide sequence ID" value="NZ_BAABHC010000002.1"/>
</dbReference>
<evidence type="ECO:0000259" key="10">
    <source>
        <dbReference type="PROSITE" id="PS50112"/>
    </source>
</evidence>
<feature type="domain" description="PAS" evidence="10">
    <location>
        <begin position="1105"/>
        <end position="1178"/>
    </location>
</feature>
<dbReference type="InterPro" id="IPR001610">
    <property type="entry name" value="PAC"/>
</dbReference>
<feature type="domain" description="Histidine kinase" evidence="8">
    <location>
        <begin position="1246"/>
        <end position="1467"/>
    </location>
</feature>
<evidence type="ECO:0000256" key="5">
    <source>
        <dbReference type="ARBA" id="ARBA00022777"/>
    </source>
</evidence>
<feature type="domain" description="PAC" evidence="11">
    <location>
        <begin position="502"/>
        <end position="552"/>
    </location>
</feature>
<dbReference type="InterPro" id="IPR004358">
    <property type="entry name" value="Sig_transdc_His_kin-like_C"/>
</dbReference>
<dbReference type="SUPFAM" id="SSF47384">
    <property type="entry name" value="Homodimeric domain of signal transducing histidine kinase"/>
    <property type="match status" value="1"/>
</dbReference>
<comment type="catalytic activity">
    <reaction evidence="1">
        <text>ATP + protein L-histidine = ADP + protein N-phospho-L-histidine.</text>
        <dbReference type="EC" id="2.7.13.3"/>
    </reaction>
</comment>
<dbReference type="SUPFAM" id="SSF47226">
    <property type="entry name" value="Histidine-containing phosphotransfer domain, HPT domain"/>
    <property type="match status" value="1"/>
</dbReference>
<dbReference type="Gene3D" id="1.20.120.160">
    <property type="entry name" value="HPT domain"/>
    <property type="match status" value="1"/>
</dbReference>
<feature type="domain" description="PAS" evidence="10">
    <location>
        <begin position="424"/>
        <end position="499"/>
    </location>
</feature>
<organism evidence="13 14">
    <name type="scientific">Pontibacter saemangeumensis</name>
    <dbReference type="NCBI Taxonomy" id="1084525"/>
    <lineage>
        <taxon>Bacteria</taxon>
        <taxon>Pseudomonadati</taxon>
        <taxon>Bacteroidota</taxon>
        <taxon>Cytophagia</taxon>
        <taxon>Cytophagales</taxon>
        <taxon>Hymenobacteraceae</taxon>
        <taxon>Pontibacter</taxon>
    </lineage>
</organism>
<evidence type="ECO:0000256" key="1">
    <source>
        <dbReference type="ARBA" id="ARBA00000085"/>
    </source>
</evidence>
<dbReference type="Gene3D" id="1.10.287.130">
    <property type="match status" value="1"/>
</dbReference>
<dbReference type="PROSITE" id="PS50112">
    <property type="entry name" value="PAS"/>
    <property type="match status" value="5"/>
</dbReference>
<dbReference type="SMART" id="SM00091">
    <property type="entry name" value="PAS"/>
    <property type="match status" value="6"/>
</dbReference>
<dbReference type="InterPro" id="IPR000700">
    <property type="entry name" value="PAS-assoc_C"/>
</dbReference>
<evidence type="ECO:0000256" key="4">
    <source>
        <dbReference type="ARBA" id="ARBA00022679"/>
    </source>
</evidence>
<dbReference type="EC" id="2.7.13.3" evidence="2"/>
<evidence type="ECO:0000259" key="8">
    <source>
        <dbReference type="PROSITE" id="PS50109"/>
    </source>
</evidence>
<dbReference type="Gene3D" id="3.30.450.40">
    <property type="match status" value="1"/>
</dbReference>
<dbReference type="PRINTS" id="PR00344">
    <property type="entry name" value="BCTRLSENSOR"/>
</dbReference>
<feature type="domain" description="PAC" evidence="11">
    <location>
        <begin position="1053"/>
        <end position="1104"/>
    </location>
</feature>
<dbReference type="EMBL" id="BAABHC010000002">
    <property type="protein sequence ID" value="GAA4425830.1"/>
    <property type="molecule type" value="Genomic_DNA"/>
</dbReference>
<dbReference type="Gene3D" id="3.40.50.2300">
    <property type="match status" value="1"/>
</dbReference>
<dbReference type="SMART" id="SM00086">
    <property type="entry name" value="PAC"/>
    <property type="match status" value="5"/>
</dbReference>
<dbReference type="NCBIfam" id="TIGR00229">
    <property type="entry name" value="sensory_box"/>
    <property type="match status" value="4"/>
</dbReference>
<dbReference type="SMART" id="SM00388">
    <property type="entry name" value="HisKA"/>
    <property type="match status" value="1"/>
</dbReference>
<dbReference type="InterPro" id="IPR036641">
    <property type="entry name" value="HPT_dom_sf"/>
</dbReference>
<dbReference type="InterPro" id="IPR008207">
    <property type="entry name" value="Sig_transdc_His_kin_Hpt_dom"/>
</dbReference>
<dbReference type="Pfam" id="PF13426">
    <property type="entry name" value="PAS_9"/>
    <property type="match status" value="4"/>
</dbReference>
<dbReference type="PROSITE" id="PS50113">
    <property type="entry name" value="PAC"/>
    <property type="match status" value="4"/>
</dbReference>
<dbReference type="Proteomes" id="UP001500552">
    <property type="component" value="Unassembled WGS sequence"/>
</dbReference>
<dbReference type="Gene3D" id="3.30.565.10">
    <property type="entry name" value="Histidine kinase-like ATPase, C-terminal domain"/>
    <property type="match status" value="1"/>
</dbReference>
<feature type="domain" description="PAS" evidence="10">
    <location>
        <begin position="687"/>
        <end position="757"/>
    </location>
</feature>
<dbReference type="Pfam" id="PF02518">
    <property type="entry name" value="HATPase_c"/>
    <property type="match status" value="1"/>
</dbReference>
<dbReference type="InterPro" id="IPR036097">
    <property type="entry name" value="HisK_dim/P_sf"/>
</dbReference>
<evidence type="ECO:0000256" key="2">
    <source>
        <dbReference type="ARBA" id="ARBA00012438"/>
    </source>
</evidence>
<evidence type="ECO:0000259" key="9">
    <source>
        <dbReference type="PROSITE" id="PS50110"/>
    </source>
</evidence>
<dbReference type="PROSITE" id="PS50110">
    <property type="entry name" value="RESPONSE_REGULATORY"/>
    <property type="match status" value="1"/>
</dbReference>
<dbReference type="Pfam" id="PF00989">
    <property type="entry name" value="PAS"/>
    <property type="match status" value="1"/>
</dbReference>
<keyword evidence="4" id="KW-0808">Transferase</keyword>
<dbReference type="SUPFAM" id="SSF55785">
    <property type="entry name" value="PYP-like sensor domain (PAS domain)"/>
    <property type="match status" value="6"/>
</dbReference>
<dbReference type="InterPro" id="IPR003594">
    <property type="entry name" value="HATPase_dom"/>
</dbReference>
<dbReference type="Pfam" id="PF13185">
    <property type="entry name" value="GAF_2"/>
    <property type="match status" value="1"/>
</dbReference>
<dbReference type="SMART" id="SM00387">
    <property type="entry name" value="HATPase_c"/>
    <property type="match status" value="1"/>
</dbReference>
<dbReference type="InterPro" id="IPR035965">
    <property type="entry name" value="PAS-like_dom_sf"/>
</dbReference>
<evidence type="ECO:0000313" key="14">
    <source>
        <dbReference type="Proteomes" id="UP001500552"/>
    </source>
</evidence>
<keyword evidence="3 7" id="KW-0597">Phosphoprotein</keyword>
<dbReference type="CDD" id="cd00130">
    <property type="entry name" value="PAS"/>
    <property type="match status" value="5"/>
</dbReference>
<accession>A0ABP8LA70</accession>
<dbReference type="PANTHER" id="PTHR45339:SF5">
    <property type="entry name" value="HISTIDINE KINASE"/>
    <property type="match status" value="1"/>
</dbReference>
<name>A0ABP8LA70_9BACT</name>
<feature type="domain" description="PAC" evidence="11">
    <location>
        <begin position="1176"/>
        <end position="1228"/>
    </location>
</feature>
<feature type="modified residue" description="4-aspartylphosphate" evidence="7">
    <location>
        <position position="1544"/>
    </location>
</feature>
<keyword evidence="5" id="KW-0418">Kinase</keyword>
<dbReference type="InterPro" id="IPR013767">
    <property type="entry name" value="PAS_fold"/>
</dbReference>
<sequence>MPFTPNREINAPLTKLADALLQVLVQLSKPFHGVAVAAISGKLLAANAQAANFTEAGSDTSGLGSVQELLRLSQEEYESLMATLHQHRSASGTLKHDGVLSKIAHTFNCRLVDYEEEVFMVLELSEAGMPTALEPAQDAGYHHVFDDSTEPLFLLDAEGCFLDINQSALALMKQQKEALVGHSIYRSFGLNLFERVSLKKQIKKALQGEKQKFEWWLQGNGHDDLLPVEIILRKGAFSGRDVIYGSARNLNEMIGSEQDVRFRNHQLEFVNQLITNISTSDSQYEVLQFTLDELLDKSDMTGGCVYTCLPAEGKASLSYTAGHIVEQHTPEELVLDQELMALLPTREKRSALVQLQEQLQPLLHRKLTLVPVTTEKEVIALLMLWQHGGDIRLNRSFVALLDFIGTTIGSYIARHQLQQQLRLSEDKYRLLFESSYDAILLFKDGKVVECNEKAIEFFRCTREELIGHSPTEFSPELQPDGTNSTAKAERLMREVLETGKSITFEWKNRRKDGTLFDVEININRLIIDGEAYIQAFKRDITQRKQAQLARRREEVLRESMDQFRSFLDKVNLIYYSLDTQGTITHSNNFFLKYVEYTREELIGQNYFDLLVPEPEREQRKLDFHKALESGELSAYYERDVLTKSGQLKTLRWNAMFDHNTEGEVTGVTGVGKDMTDKRIAMEALKDNKIRLQDLFDNAHDLIQNTSIDNKFIFVNKAWKDRLGYNDQDIETLTLNDIVHPYYKAKLIYQLRNLYKGENVNKMETVFLTKAGKPVHLIGSITCSLQDGQPVATRAILHDITDRIKAERLQKVYYSIANLAISSKDLNSLYSAIHRELSKIIETRNIYIALVDGEPKHLNFVYLVDQFIDKANKTNMRRPFSVGLSEYIIETGKPLYMQKNDLMELAEREGISPFGAIPEVMLCSPLAIGDRIIGVITLQDYQNPDAYVHTDIEILHFISNQVALAIERKRNEEQINNQNARLNAIFESGTHHMWSLNRNYELTSFNRNFASSFERRSGRPLKTFMRIDDSSIVEVHENSYTFWEEKYKQAFNGHPQHFELYAQESGIWREVYLSPIYLEDGTFEEVSGMGLDITDKKRSQLELAQSEEKFRSIFESFQDVYYRITMEGDLKLVSPSVAQLIGYREEEVLGQNIGRFYAHPGDVEMLRRRVVQEQSVRDIEVEMVTKQGVHKTVIIDSRLVYNPEGKAIAMEGVARDVSELKRTQKALLKAKEEAENLLKVKTQFLANMSHELRTPMNGIIGMIDLLHQITTDPEQSEYIDTLRKSSDALLAILNDILDLSKIQAGKLVLHETGVDLYETLDKIHSLFVNRAQQKDLTFTYSISPNTPRHIYTDETRLLQILSNLTSNAIKFTNAGRVSIHVDAENTDGENIRLHVRVKDSGIGISQEDQQLLFNDFTQLDNSSTKTFGGTGLGLAISRQLTHLLGGDIGVESDGDVGSVFWFNILVREASPAEVAEQQQRQQQHNNEMEALQNHPYVLLVDDNQINQKVAQKLLERLGCITDIASNGYEAIELATTNRYNMVFMDIQMPEMDGVTATNIIKERLVDNCPPIVAMTAYSMKDDAEKFMSQGLDDYVSKPVKSVDLHTVIVKWEQQQRYNHALPAGMPALSAPQEEQAKTSPIIDLEVVEQLKQIGGADFVIQLYIEFEEEAALLIEEVKKDLEAQHYMSILSTLHQLKGTGFTLGIISLAELAKQLEHDIKENDLEHVDKNFSKLQSQYENYRKSYKEIILC</sequence>
<dbReference type="SMART" id="SM00065">
    <property type="entry name" value="GAF"/>
    <property type="match status" value="1"/>
</dbReference>
<proteinExistence type="predicted"/>
<feature type="domain" description="Response regulatory" evidence="9">
    <location>
        <begin position="1495"/>
        <end position="1611"/>
    </location>
</feature>
<dbReference type="SUPFAM" id="SSF55781">
    <property type="entry name" value="GAF domain-like"/>
    <property type="match status" value="2"/>
</dbReference>
<dbReference type="PANTHER" id="PTHR45339">
    <property type="entry name" value="HYBRID SIGNAL TRANSDUCTION HISTIDINE KINASE J"/>
    <property type="match status" value="1"/>
</dbReference>
<dbReference type="CDD" id="cd00082">
    <property type="entry name" value="HisKA"/>
    <property type="match status" value="1"/>
</dbReference>
<feature type="domain" description="PAS" evidence="10">
    <location>
        <begin position="559"/>
        <end position="630"/>
    </location>
</feature>
<dbReference type="InterPro" id="IPR011006">
    <property type="entry name" value="CheY-like_superfamily"/>
</dbReference>